<comment type="catalytic activity">
    <reaction evidence="1">
        <text>GTP + H2O = 7,8-dihydroneopterin 3'-triphosphate + formate + H(+)</text>
        <dbReference type="Rhea" id="RHEA:17473"/>
        <dbReference type="ChEBI" id="CHEBI:15377"/>
        <dbReference type="ChEBI" id="CHEBI:15378"/>
        <dbReference type="ChEBI" id="CHEBI:15740"/>
        <dbReference type="ChEBI" id="CHEBI:37565"/>
        <dbReference type="ChEBI" id="CHEBI:58462"/>
        <dbReference type="EC" id="3.5.4.16"/>
    </reaction>
</comment>
<dbReference type="InterPro" id="IPR020602">
    <property type="entry name" value="GTP_CycHdrlase_I_dom"/>
</dbReference>
<evidence type="ECO:0000256" key="2">
    <source>
        <dbReference type="ARBA" id="ARBA00005080"/>
    </source>
</evidence>
<name>A0A538SDY8_UNCEI</name>
<dbReference type="GO" id="GO:0003934">
    <property type="term" value="F:GTP cyclohydrolase I activity"/>
    <property type="evidence" value="ECO:0007669"/>
    <property type="project" value="UniProtKB-EC"/>
</dbReference>
<dbReference type="AlphaFoldDB" id="A0A538SDY8"/>
<feature type="region of interest" description="Disordered" evidence="6">
    <location>
        <begin position="1"/>
        <end position="102"/>
    </location>
</feature>
<dbReference type="UniPathway" id="UPA00848">
    <property type="reaction ID" value="UER00151"/>
</dbReference>
<evidence type="ECO:0000313" key="8">
    <source>
        <dbReference type="EMBL" id="TMQ49592.1"/>
    </source>
</evidence>
<protein>
    <recommendedName>
        <fullName evidence="3">GTP cyclohydrolase I</fullName>
        <ecNumber evidence="3">3.5.4.16</ecNumber>
    </recommendedName>
</protein>
<sequence length="311" mass="33971">MSPRGRRGGRGKRGRHGQGDLHAPGQDTPGNGQGLPEDGEQNAPEQAGAQPPPAGRGDRPHNGRSDRRGGRGHGERGRRGKRERPEERGSPEEHGGNEERVQEVVVDEEDLHEEEIAAHRETTADARSGAAASPQSVAALTAFLRSMGIDPRRDPQYTVTAQLTADFLAERTAGLRREPGPLRPTRYQGTPGEAVRLERIPVYGMCPHHLVPYFGSASVMYMPSDRICGIGAIARLVRELSCVPRLQESLTQAVADAIERDLEPTSIEVTISARHLCLEMRGVEQRALFVTEAKRGGPGAPRPRQDVRRHH</sequence>
<evidence type="ECO:0000256" key="6">
    <source>
        <dbReference type="SAM" id="MobiDB-lite"/>
    </source>
</evidence>
<evidence type="ECO:0000256" key="3">
    <source>
        <dbReference type="ARBA" id="ARBA00012715"/>
    </source>
</evidence>
<comment type="caution">
    <text evidence="8">The sequence shown here is derived from an EMBL/GenBank/DDBJ whole genome shotgun (WGS) entry which is preliminary data.</text>
</comment>
<dbReference type="Pfam" id="PF01227">
    <property type="entry name" value="GTP_cyclohydroI"/>
    <property type="match status" value="1"/>
</dbReference>
<evidence type="ECO:0000259" key="7">
    <source>
        <dbReference type="Pfam" id="PF01227"/>
    </source>
</evidence>
<dbReference type="GO" id="GO:0006729">
    <property type="term" value="P:tetrahydrobiopterin biosynthetic process"/>
    <property type="evidence" value="ECO:0007669"/>
    <property type="project" value="TreeGrafter"/>
</dbReference>
<proteinExistence type="predicted"/>
<dbReference type="PANTHER" id="PTHR11109">
    <property type="entry name" value="GTP CYCLOHYDROLASE I"/>
    <property type="match status" value="1"/>
</dbReference>
<gene>
    <name evidence="8" type="ORF">E6K71_04430</name>
</gene>
<dbReference type="GO" id="GO:0006730">
    <property type="term" value="P:one-carbon metabolic process"/>
    <property type="evidence" value="ECO:0007669"/>
    <property type="project" value="UniProtKB-KW"/>
</dbReference>
<dbReference type="GO" id="GO:0008270">
    <property type="term" value="F:zinc ion binding"/>
    <property type="evidence" value="ECO:0007669"/>
    <property type="project" value="TreeGrafter"/>
</dbReference>
<dbReference type="EMBL" id="VBOR01000055">
    <property type="protein sequence ID" value="TMQ49592.1"/>
    <property type="molecule type" value="Genomic_DNA"/>
</dbReference>
<evidence type="ECO:0000313" key="9">
    <source>
        <dbReference type="Proteomes" id="UP000316292"/>
    </source>
</evidence>
<dbReference type="GO" id="GO:0046654">
    <property type="term" value="P:tetrahydrofolate biosynthetic process"/>
    <property type="evidence" value="ECO:0007669"/>
    <property type="project" value="InterPro"/>
</dbReference>
<reference evidence="8 9" key="1">
    <citation type="journal article" date="2019" name="Nat. Microbiol.">
        <title>Mediterranean grassland soil C-N compound turnover is dependent on rainfall and depth, and is mediated by genomically divergent microorganisms.</title>
        <authorList>
            <person name="Diamond S."/>
            <person name="Andeer P.F."/>
            <person name="Li Z."/>
            <person name="Crits-Christoph A."/>
            <person name="Burstein D."/>
            <person name="Anantharaman K."/>
            <person name="Lane K.R."/>
            <person name="Thomas B.C."/>
            <person name="Pan C."/>
            <person name="Northen T.R."/>
            <person name="Banfield J.F."/>
        </authorList>
    </citation>
    <scope>NUCLEOTIDE SEQUENCE [LARGE SCALE GENOMIC DNA]</scope>
    <source>
        <strain evidence="8">WS_1</strain>
    </source>
</reference>
<dbReference type="GO" id="GO:0005737">
    <property type="term" value="C:cytoplasm"/>
    <property type="evidence" value="ECO:0007669"/>
    <property type="project" value="TreeGrafter"/>
</dbReference>
<dbReference type="Proteomes" id="UP000316292">
    <property type="component" value="Unassembled WGS sequence"/>
</dbReference>
<feature type="domain" description="GTP cyclohydrolase I" evidence="7">
    <location>
        <begin position="139"/>
        <end position="296"/>
    </location>
</feature>
<keyword evidence="5" id="KW-0378">Hydrolase</keyword>
<evidence type="ECO:0000256" key="1">
    <source>
        <dbReference type="ARBA" id="ARBA00001052"/>
    </source>
</evidence>
<dbReference type="InterPro" id="IPR001474">
    <property type="entry name" value="GTP_CycHdrlase_I"/>
</dbReference>
<evidence type="ECO:0000256" key="5">
    <source>
        <dbReference type="ARBA" id="ARBA00022801"/>
    </source>
</evidence>
<dbReference type="EC" id="3.5.4.16" evidence="3"/>
<evidence type="ECO:0000256" key="4">
    <source>
        <dbReference type="ARBA" id="ARBA00022563"/>
    </source>
</evidence>
<accession>A0A538SDY8</accession>
<feature type="compositionally biased region" description="Basic and acidic residues" evidence="6">
    <location>
        <begin position="56"/>
        <end position="102"/>
    </location>
</feature>
<dbReference type="Gene3D" id="3.30.1130.10">
    <property type="match status" value="1"/>
</dbReference>
<keyword evidence="4" id="KW-0554">One-carbon metabolism</keyword>
<dbReference type="SUPFAM" id="SSF55620">
    <property type="entry name" value="Tetrahydrobiopterin biosynthesis enzymes-like"/>
    <property type="match status" value="1"/>
</dbReference>
<organism evidence="8 9">
    <name type="scientific">Eiseniibacteriota bacterium</name>
    <dbReference type="NCBI Taxonomy" id="2212470"/>
    <lineage>
        <taxon>Bacteria</taxon>
        <taxon>Candidatus Eiseniibacteriota</taxon>
    </lineage>
</organism>
<dbReference type="PANTHER" id="PTHR11109:SF7">
    <property type="entry name" value="GTP CYCLOHYDROLASE 1"/>
    <property type="match status" value="1"/>
</dbReference>
<dbReference type="InterPro" id="IPR043133">
    <property type="entry name" value="GTP-CH-I_C/QueF"/>
</dbReference>
<feature type="compositionally biased region" description="Basic residues" evidence="6">
    <location>
        <begin position="1"/>
        <end position="16"/>
    </location>
</feature>
<dbReference type="GO" id="GO:0005525">
    <property type="term" value="F:GTP binding"/>
    <property type="evidence" value="ECO:0007669"/>
    <property type="project" value="TreeGrafter"/>
</dbReference>
<comment type="pathway">
    <text evidence="2">Cofactor biosynthesis; 7,8-dihydroneopterin triphosphate biosynthesis; 7,8-dihydroneopterin triphosphate from GTP: step 1/1.</text>
</comment>